<proteinExistence type="predicted"/>
<evidence type="ECO:0000313" key="3">
    <source>
        <dbReference type="Proteomes" id="UP001626549"/>
    </source>
</evidence>
<keyword evidence="1" id="KW-0472">Membrane</keyword>
<evidence type="ECO:0000256" key="1">
    <source>
        <dbReference type="SAM" id="Phobius"/>
    </source>
</evidence>
<organism evidence="2 3">
    <name type="scientific">Congregibacter brevis</name>
    <dbReference type="NCBI Taxonomy" id="3081201"/>
    <lineage>
        <taxon>Bacteria</taxon>
        <taxon>Pseudomonadati</taxon>
        <taxon>Pseudomonadota</taxon>
        <taxon>Gammaproteobacteria</taxon>
        <taxon>Cellvibrionales</taxon>
        <taxon>Halieaceae</taxon>
        <taxon>Congregibacter</taxon>
    </lineage>
</organism>
<reference evidence="2 3" key="1">
    <citation type="submission" date="2023-10" db="EMBL/GenBank/DDBJ databases">
        <title>Two novel species belonging to the OM43/NOR5 clade.</title>
        <authorList>
            <person name="Park M."/>
        </authorList>
    </citation>
    <scope>NUCLEOTIDE SEQUENCE [LARGE SCALE GENOMIC DNA]</scope>
    <source>
        <strain evidence="2 3">IMCC45268</strain>
    </source>
</reference>
<name>A0ABZ0IHC5_9GAMM</name>
<protein>
    <recommendedName>
        <fullName evidence="4">AlgX/AlgJ SGNH hydrolase-like domain-containing protein</fullName>
    </recommendedName>
</protein>
<feature type="transmembrane region" description="Helical" evidence="1">
    <location>
        <begin position="18"/>
        <end position="37"/>
    </location>
</feature>
<dbReference type="Proteomes" id="UP001626549">
    <property type="component" value="Chromosome"/>
</dbReference>
<sequence length="398" mass="44297">MSEQTESETVGFGSRTRLAIAAVALVFLLPAVAGFFTDHKARQNWEKRELAALPDVRQAGSAKMFFPELESFVNDHVGFAMSLNKTYRMLQFYVFGDRPVANVDVGEDGFVFFNAHSATRPHAALRKSCIPRMPQVKSVELAMEQFGSSVRRRGATISYALVPSKPLLYPDRLPRTVPAPVRRACTSLDPMLSTAGLLKTRSAGKDYLIHFPVEELLELRDEPAFYPPGNFHSASMINHVFAKGLLRSLGIEPGDSYSKGASLGEIGADMRVMGFTRRVEAWRYPYADYGIKVSRAKPEWIKRYYTRARDFGRYVSARPASSRSALLLSNSFGAFVAPHIAPGFKTLTHVNLNALQKDEAETFIQQMMDRLKPDDVIVLSHDGGIPNPALKMLAEAQF</sequence>
<keyword evidence="3" id="KW-1185">Reference proteome</keyword>
<dbReference type="RefSeq" id="WP_407329280.1">
    <property type="nucleotide sequence ID" value="NZ_CP136865.1"/>
</dbReference>
<accession>A0ABZ0IHC5</accession>
<keyword evidence="1" id="KW-1133">Transmembrane helix</keyword>
<evidence type="ECO:0000313" key="2">
    <source>
        <dbReference type="EMBL" id="WOJ98093.1"/>
    </source>
</evidence>
<dbReference type="EMBL" id="CP136865">
    <property type="protein sequence ID" value="WOJ98093.1"/>
    <property type="molecule type" value="Genomic_DNA"/>
</dbReference>
<evidence type="ECO:0008006" key="4">
    <source>
        <dbReference type="Google" id="ProtNLM"/>
    </source>
</evidence>
<keyword evidence="1" id="KW-0812">Transmembrane</keyword>
<gene>
    <name evidence="2" type="ORF">R0137_05830</name>
</gene>